<feature type="binding site" evidence="10">
    <location>
        <begin position="105"/>
        <end position="111"/>
    </location>
    <ligand>
        <name>ATP</name>
        <dbReference type="ChEBI" id="CHEBI:30616"/>
    </ligand>
</feature>
<keyword evidence="1 10" id="KW-0963">Cytoplasm</keyword>
<comment type="similarity">
    <text evidence="10">Belongs to the MurCDEF family. MurF subfamily.</text>
</comment>
<dbReference type="SUPFAM" id="SSF53623">
    <property type="entry name" value="MurD-like peptide ligases, catalytic domain"/>
    <property type="match status" value="1"/>
</dbReference>
<dbReference type="InterPro" id="IPR004101">
    <property type="entry name" value="Mur_ligase_C"/>
</dbReference>
<organism evidence="15 16">
    <name type="scientific">Methylophilus luteus</name>
    <dbReference type="NCBI Taxonomy" id="640108"/>
    <lineage>
        <taxon>Bacteria</taxon>
        <taxon>Pseudomonadati</taxon>
        <taxon>Pseudomonadota</taxon>
        <taxon>Betaproteobacteria</taxon>
        <taxon>Nitrosomonadales</taxon>
        <taxon>Methylophilaceae</taxon>
        <taxon>Methylophilus</taxon>
    </lineage>
</organism>
<name>A0ABW3F9A4_9PROT</name>
<evidence type="ECO:0000256" key="1">
    <source>
        <dbReference type="ARBA" id="ARBA00022490"/>
    </source>
</evidence>
<dbReference type="InterPro" id="IPR000713">
    <property type="entry name" value="Mur_ligase_N"/>
</dbReference>
<feature type="domain" description="Mur ligase C-terminal" evidence="13">
    <location>
        <begin position="312"/>
        <end position="436"/>
    </location>
</feature>
<accession>A0ABW3F9A4</accession>
<feature type="domain" description="Mur ligase central" evidence="14">
    <location>
        <begin position="103"/>
        <end position="289"/>
    </location>
</feature>
<dbReference type="InterPro" id="IPR013221">
    <property type="entry name" value="Mur_ligase_cen"/>
</dbReference>
<evidence type="ECO:0000256" key="7">
    <source>
        <dbReference type="ARBA" id="ARBA00022984"/>
    </source>
</evidence>
<dbReference type="Gene3D" id="3.40.1390.10">
    <property type="entry name" value="MurE/MurF, N-terminal domain"/>
    <property type="match status" value="1"/>
</dbReference>
<comment type="caution">
    <text evidence="15">The sequence shown here is derived from an EMBL/GenBank/DDBJ whole genome shotgun (WGS) entry which is preliminary data.</text>
</comment>
<proteinExistence type="inferred from homology"/>
<evidence type="ECO:0000256" key="4">
    <source>
        <dbReference type="ARBA" id="ARBA00022741"/>
    </source>
</evidence>
<dbReference type="SUPFAM" id="SSF53244">
    <property type="entry name" value="MurD-like peptide ligases, peptide-binding domain"/>
    <property type="match status" value="1"/>
</dbReference>
<gene>
    <name evidence="10 15" type="primary">murF</name>
    <name evidence="15" type="ORF">ACFQ1Z_10755</name>
</gene>
<evidence type="ECO:0000256" key="3">
    <source>
        <dbReference type="ARBA" id="ARBA00022618"/>
    </source>
</evidence>
<dbReference type="Pfam" id="PF02875">
    <property type="entry name" value="Mur_ligase_C"/>
    <property type="match status" value="1"/>
</dbReference>
<dbReference type="HAMAP" id="MF_02019">
    <property type="entry name" value="MurF"/>
    <property type="match status" value="1"/>
</dbReference>
<evidence type="ECO:0000256" key="5">
    <source>
        <dbReference type="ARBA" id="ARBA00022840"/>
    </source>
</evidence>
<keyword evidence="16" id="KW-1185">Reference proteome</keyword>
<dbReference type="EMBL" id="JBHTKB010000002">
    <property type="protein sequence ID" value="MFD0914028.1"/>
    <property type="molecule type" value="Genomic_DNA"/>
</dbReference>
<evidence type="ECO:0000259" key="12">
    <source>
        <dbReference type="Pfam" id="PF01225"/>
    </source>
</evidence>
<dbReference type="PANTHER" id="PTHR43024:SF1">
    <property type="entry name" value="UDP-N-ACETYLMURAMOYL-TRIPEPTIDE--D-ALANYL-D-ALANINE LIGASE"/>
    <property type="match status" value="1"/>
</dbReference>
<dbReference type="Pfam" id="PF01225">
    <property type="entry name" value="Mur_ligase"/>
    <property type="match status" value="1"/>
</dbReference>
<evidence type="ECO:0000256" key="9">
    <source>
        <dbReference type="ARBA" id="ARBA00023316"/>
    </source>
</evidence>
<comment type="subcellular location">
    <subcellularLocation>
        <location evidence="10 11">Cytoplasm</location>
    </subcellularLocation>
</comment>
<keyword evidence="2 10" id="KW-0436">Ligase</keyword>
<dbReference type="PANTHER" id="PTHR43024">
    <property type="entry name" value="UDP-N-ACETYLMURAMOYL-TRIPEPTIDE--D-ALANYL-D-ALANINE LIGASE"/>
    <property type="match status" value="1"/>
</dbReference>
<evidence type="ECO:0000256" key="11">
    <source>
        <dbReference type="RuleBase" id="RU004136"/>
    </source>
</evidence>
<keyword evidence="6 10" id="KW-0133">Cell shape</keyword>
<dbReference type="InterPro" id="IPR036565">
    <property type="entry name" value="Mur-like_cat_sf"/>
</dbReference>
<dbReference type="EC" id="6.3.2.10" evidence="10 11"/>
<evidence type="ECO:0000313" key="16">
    <source>
        <dbReference type="Proteomes" id="UP001597128"/>
    </source>
</evidence>
<dbReference type="RefSeq" id="WP_379057550.1">
    <property type="nucleotide sequence ID" value="NZ_JBHTKB010000002.1"/>
</dbReference>
<evidence type="ECO:0000313" key="15">
    <source>
        <dbReference type="EMBL" id="MFD0914028.1"/>
    </source>
</evidence>
<dbReference type="InterPro" id="IPR035911">
    <property type="entry name" value="MurE/MurF_N"/>
</dbReference>
<dbReference type="Proteomes" id="UP001597128">
    <property type="component" value="Unassembled WGS sequence"/>
</dbReference>
<dbReference type="InterPro" id="IPR036615">
    <property type="entry name" value="Mur_ligase_C_dom_sf"/>
</dbReference>
<keyword evidence="3 10" id="KW-0132">Cell division</keyword>
<evidence type="ECO:0000259" key="13">
    <source>
        <dbReference type="Pfam" id="PF02875"/>
    </source>
</evidence>
<feature type="domain" description="Mur ligase N-terminal catalytic" evidence="12">
    <location>
        <begin position="23"/>
        <end position="90"/>
    </location>
</feature>
<dbReference type="Gene3D" id="3.40.1190.10">
    <property type="entry name" value="Mur-like, catalytic domain"/>
    <property type="match status" value="1"/>
</dbReference>
<dbReference type="NCBIfam" id="TIGR01143">
    <property type="entry name" value="murF"/>
    <property type="match status" value="1"/>
</dbReference>
<comment type="function">
    <text evidence="10 11">Involved in cell wall formation. Catalyzes the final step in the synthesis of UDP-N-acetylmuramoyl-pentapeptide, the precursor of murein.</text>
</comment>
<dbReference type="Pfam" id="PF08245">
    <property type="entry name" value="Mur_ligase_M"/>
    <property type="match status" value="1"/>
</dbReference>
<reference evidence="16" key="1">
    <citation type="journal article" date="2019" name="Int. J. Syst. Evol. Microbiol.">
        <title>The Global Catalogue of Microorganisms (GCM) 10K type strain sequencing project: providing services to taxonomists for standard genome sequencing and annotation.</title>
        <authorList>
            <consortium name="The Broad Institute Genomics Platform"/>
            <consortium name="The Broad Institute Genome Sequencing Center for Infectious Disease"/>
            <person name="Wu L."/>
            <person name="Ma J."/>
        </authorList>
    </citation>
    <scope>NUCLEOTIDE SEQUENCE [LARGE SCALE GENOMIC DNA]</scope>
    <source>
        <strain evidence="16">CCUG 58412</strain>
    </source>
</reference>
<keyword evidence="9 10" id="KW-0961">Cell wall biogenesis/degradation</keyword>
<dbReference type="Gene3D" id="3.90.190.20">
    <property type="entry name" value="Mur ligase, C-terminal domain"/>
    <property type="match status" value="1"/>
</dbReference>
<keyword evidence="4 10" id="KW-0547">Nucleotide-binding</keyword>
<dbReference type="SUPFAM" id="SSF63418">
    <property type="entry name" value="MurE/MurF N-terminal domain"/>
    <property type="match status" value="1"/>
</dbReference>
<protein>
    <recommendedName>
        <fullName evidence="10 11">UDP-N-acetylmuramoyl-tripeptide--D-alanyl-D-alanine ligase</fullName>
        <ecNumber evidence="10 11">6.3.2.10</ecNumber>
    </recommendedName>
    <alternativeName>
        <fullName evidence="10">D-alanyl-D-alanine-adding enzyme</fullName>
    </alternativeName>
</protein>
<keyword evidence="7 10" id="KW-0573">Peptidoglycan synthesis</keyword>
<keyword evidence="8 10" id="KW-0131">Cell cycle</keyword>
<evidence type="ECO:0000256" key="8">
    <source>
        <dbReference type="ARBA" id="ARBA00023306"/>
    </source>
</evidence>
<dbReference type="GO" id="GO:0047480">
    <property type="term" value="F:UDP-N-acetylmuramoyl-tripeptide-D-alanyl-D-alanine ligase activity"/>
    <property type="evidence" value="ECO:0007669"/>
    <property type="project" value="UniProtKB-EC"/>
</dbReference>
<comment type="pathway">
    <text evidence="10 11">Cell wall biogenesis; peptidoglycan biosynthesis.</text>
</comment>
<dbReference type="InterPro" id="IPR051046">
    <property type="entry name" value="MurCDEF_CellWall_CoF430Synth"/>
</dbReference>
<evidence type="ECO:0000256" key="2">
    <source>
        <dbReference type="ARBA" id="ARBA00022598"/>
    </source>
</evidence>
<comment type="catalytic activity">
    <reaction evidence="10 11">
        <text>D-alanyl-D-alanine + UDP-N-acetyl-alpha-D-muramoyl-L-alanyl-gamma-D-glutamyl-meso-2,6-diaminopimelate + ATP = UDP-N-acetyl-alpha-D-muramoyl-L-alanyl-gamma-D-glutamyl-meso-2,6-diaminopimeloyl-D-alanyl-D-alanine + ADP + phosphate + H(+)</text>
        <dbReference type="Rhea" id="RHEA:28374"/>
        <dbReference type="ChEBI" id="CHEBI:15378"/>
        <dbReference type="ChEBI" id="CHEBI:30616"/>
        <dbReference type="ChEBI" id="CHEBI:43474"/>
        <dbReference type="ChEBI" id="CHEBI:57822"/>
        <dbReference type="ChEBI" id="CHEBI:61386"/>
        <dbReference type="ChEBI" id="CHEBI:83905"/>
        <dbReference type="ChEBI" id="CHEBI:456216"/>
        <dbReference type="EC" id="6.3.2.10"/>
    </reaction>
</comment>
<sequence>MMSLQTIAEVTKGTLHGADVMVSSVDTDSRRAQPGQLFVALPGEKFDGHDFLPQVTALGASAALVSHAVQTELAVVEVQDTRLAMGELAAYWRQHLGTPLIAVTGSNGKTTTKEMIAAIMQLHVGGADKVLATAGNFNNDIGMPLTLLRLRPFHRSAVIEMGMNHLGEIDYLTRIARPNVAVINNAGTAHIGELGSRENIAKAKGEIFSGLAADGIAVINADSEFADYWRGLNSTRRVLTFGLHAAADVRAEALDQGGFKLHYQQAAVTLTLAVPGVHNMMNALAAAAASLAAGATLDEVAQGLQGFGGVKGRLQQKTAVNGARVIDDTYNANPDSMKAALDVLHNYCLHNDSKRTVFVMGDMGELGADAEAMHAEIGRYAQAHGVHAMYAMGKHSQAAVHAFGSQGQHFDSLEALIAALQANTGAADIVLVKGSRFMQMERVVNALVETQATELVGK</sequence>
<keyword evidence="5 10" id="KW-0067">ATP-binding</keyword>
<evidence type="ECO:0000259" key="14">
    <source>
        <dbReference type="Pfam" id="PF08245"/>
    </source>
</evidence>
<evidence type="ECO:0000256" key="10">
    <source>
        <dbReference type="HAMAP-Rule" id="MF_02019"/>
    </source>
</evidence>
<evidence type="ECO:0000256" key="6">
    <source>
        <dbReference type="ARBA" id="ARBA00022960"/>
    </source>
</evidence>
<dbReference type="InterPro" id="IPR005863">
    <property type="entry name" value="UDP-N-AcMur_synth"/>
</dbReference>